<comment type="caution">
    <text evidence="7">The sequence shown here is derived from an EMBL/GenBank/DDBJ whole genome shotgun (WGS) entry which is preliminary data.</text>
</comment>
<dbReference type="GO" id="GO:0045454">
    <property type="term" value="P:cell redox homeostasis"/>
    <property type="evidence" value="ECO:0007669"/>
    <property type="project" value="TreeGrafter"/>
</dbReference>
<dbReference type="InterPro" id="IPR036249">
    <property type="entry name" value="Thioredoxin-like_sf"/>
</dbReference>
<reference evidence="7 8" key="1">
    <citation type="journal article" date="2019" name="Gigascience">
        <title>Whole-genome sequence of the oriental lung fluke Paragonimus westermani.</title>
        <authorList>
            <person name="Oey H."/>
            <person name="Zakrzewski M."/>
            <person name="Narain K."/>
            <person name="Devi K.R."/>
            <person name="Agatsuma T."/>
            <person name="Nawaratna S."/>
            <person name="Gobert G.N."/>
            <person name="Jones M.K."/>
            <person name="Ragan M.A."/>
            <person name="McManus D.P."/>
            <person name="Krause L."/>
        </authorList>
    </citation>
    <scope>NUCLEOTIDE SEQUENCE [LARGE SCALE GENOMIC DNA]</scope>
    <source>
        <strain evidence="7 8">IND2009</strain>
    </source>
</reference>
<dbReference type="Pfam" id="PF00085">
    <property type="entry name" value="Thioredoxin"/>
    <property type="match status" value="1"/>
</dbReference>
<name>A0A5J4NE21_9TREM</name>
<dbReference type="NCBIfam" id="TIGR01068">
    <property type="entry name" value="thioredoxin"/>
    <property type="match status" value="1"/>
</dbReference>
<evidence type="ECO:0000256" key="4">
    <source>
        <dbReference type="ARBA" id="ARBA00023157"/>
    </source>
</evidence>
<keyword evidence="8" id="KW-1185">Reference proteome</keyword>
<proteinExistence type="inferred from homology"/>
<dbReference type="Gene3D" id="3.40.30.10">
    <property type="entry name" value="Glutaredoxin"/>
    <property type="match status" value="1"/>
</dbReference>
<keyword evidence="3" id="KW-0249">Electron transport</keyword>
<dbReference type="PROSITE" id="PS51352">
    <property type="entry name" value="THIOREDOXIN_2"/>
    <property type="match status" value="1"/>
</dbReference>
<evidence type="ECO:0000256" key="2">
    <source>
        <dbReference type="ARBA" id="ARBA00022448"/>
    </source>
</evidence>
<evidence type="ECO:0000256" key="3">
    <source>
        <dbReference type="ARBA" id="ARBA00022982"/>
    </source>
</evidence>
<keyword evidence="5" id="KW-0676">Redox-active center</keyword>
<dbReference type="InterPro" id="IPR013766">
    <property type="entry name" value="Thioredoxin_domain"/>
</dbReference>
<dbReference type="PANTHER" id="PTHR43601">
    <property type="entry name" value="THIOREDOXIN, MITOCHONDRIAL"/>
    <property type="match status" value="1"/>
</dbReference>
<protein>
    <submittedName>
        <fullName evidence="7">Thioredoxin 1</fullName>
    </submittedName>
</protein>
<keyword evidence="2" id="KW-0813">Transport</keyword>
<sequence length="143" mass="16043">MLITTVAFARLSRSLLGASRLGQTFSRCLSSEVSECGITNIQDEADFEKRVVNNKRPVLVDFHATWCGPCKLLGPRLDEVMKSYMDRMLLAKVDVDKHDSIAAKYKISAVPTVIAIKNGREVSRFSGLKEKEFIQKMIFSLTN</sequence>
<evidence type="ECO:0000256" key="5">
    <source>
        <dbReference type="ARBA" id="ARBA00023284"/>
    </source>
</evidence>
<keyword evidence="4" id="KW-1015">Disulfide bond</keyword>
<evidence type="ECO:0000313" key="8">
    <source>
        <dbReference type="Proteomes" id="UP000324629"/>
    </source>
</evidence>
<accession>A0A5J4NE21</accession>
<dbReference type="EMBL" id="QNGE01003886">
    <property type="protein sequence ID" value="KAA3673489.1"/>
    <property type="molecule type" value="Genomic_DNA"/>
</dbReference>
<dbReference type="CDD" id="cd02947">
    <property type="entry name" value="TRX_family"/>
    <property type="match status" value="1"/>
</dbReference>
<gene>
    <name evidence="7" type="ORF">DEA37_0012441</name>
</gene>
<dbReference type="GO" id="GO:0005739">
    <property type="term" value="C:mitochondrion"/>
    <property type="evidence" value="ECO:0007669"/>
    <property type="project" value="TreeGrafter"/>
</dbReference>
<dbReference type="InterPro" id="IPR005746">
    <property type="entry name" value="Thioredoxin"/>
</dbReference>
<dbReference type="GO" id="GO:0015035">
    <property type="term" value="F:protein-disulfide reductase activity"/>
    <property type="evidence" value="ECO:0007669"/>
    <property type="project" value="InterPro"/>
</dbReference>
<dbReference type="PROSITE" id="PS00194">
    <property type="entry name" value="THIOREDOXIN_1"/>
    <property type="match status" value="1"/>
</dbReference>
<evidence type="ECO:0000313" key="7">
    <source>
        <dbReference type="EMBL" id="KAA3673489.1"/>
    </source>
</evidence>
<dbReference type="PRINTS" id="PR00421">
    <property type="entry name" value="THIOREDOXIN"/>
</dbReference>
<evidence type="ECO:0000256" key="1">
    <source>
        <dbReference type="ARBA" id="ARBA00008987"/>
    </source>
</evidence>
<organism evidence="7 8">
    <name type="scientific">Paragonimus westermani</name>
    <dbReference type="NCBI Taxonomy" id="34504"/>
    <lineage>
        <taxon>Eukaryota</taxon>
        <taxon>Metazoa</taxon>
        <taxon>Spiralia</taxon>
        <taxon>Lophotrochozoa</taxon>
        <taxon>Platyhelminthes</taxon>
        <taxon>Trematoda</taxon>
        <taxon>Digenea</taxon>
        <taxon>Plagiorchiida</taxon>
        <taxon>Troglotremata</taxon>
        <taxon>Troglotrematidae</taxon>
        <taxon>Paragonimus</taxon>
    </lineage>
</organism>
<dbReference type="InterPro" id="IPR017937">
    <property type="entry name" value="Thioredoxin_CS"/>
</dbReference>
<dbReference type="FunFam" id="3.40.30.10:FF:000001">
    <property type="entry name" value="Thioredoxin"/>
    <property type="match status" value="1"/>
</dbReference>
<dbReference type="PANTHER" id="PTHR43601:SF3">
    <property type="entry name" value="THIOREDOXIN, MITOCHONDRIAL"/>
    <property type="match status" value="1"/>
</dbReference>
<dbReference type="AlphaFoldDB" id="A0A5J4NE21"/>
<dbReference type="SUPFAM" id="SSF52833">
    <property type="entry name" value="Thioredoxin-like"/>
    <property type="match status" value="1"/>
</dbReference>
<comment type="similarity">
    <text evidence="1">Belongs to the thioredoxin family.</text>
</comment>
<dbReference type="Proteomes" id="UP000324629">
    <property type="component" value="Unassembled WGS sequence"/>
</dbReference>
<evidence type="ECO:0000259" key="6">
    <source>
        <dbReference type="PROSITE" id="PS51352"/>
    </source>
</evidence>
<feature type="domain" description="Thioredoxin" evidence="6">
    <location>
        <begin position="27"/>
        <end position="143"/>
    </location>
</feature>